<feature type="transmembrane region" description="Helical" evidence="1">
    <location>
        <begin position="79"/>
        <end position="105"/>
    </location>
</feature>
<gene>
    <name evidence="2" type="ORF">VTK73DRAFT_7939</name>
</gene>
<evidence type="ECO:0000313" key="2">
    <source>
        <dbReference type="EMBL" id="KAL1858125.1"/>
    </source>
</evidence>
<feature type="transmembrane region" description="Helical" evidence="1">
    <location>
        <begin position="12"/>
        <end position="30"/>
    </location>
</feature>
<keyword evidence="1" id="KW-0472">Membrane</keyword>
<feature type="transmembrane region" description="Helical" evidence="1">
    <location>
        <begin position="42"/>
        <end position="67"/>
    </location>
</feature>
<evidence type="ECO:0000256" key="1">
    <source>
        <dbReference type="SAM" id="Phobius"/>
    </source>
</evidence>
<keyword evidence="1" id="KW-1133">Transmembrane helix</keyword>
<dbReference type="EMBL" id="JAZHXJ010000537">
    <property type="protein sequence ID" value="KAL1858125.1"/>
    <property type="molecule type" value="Genomic_DNA"/>
</dbReference>
<organism evidence="2 3">
    <name type="scientific">Phialemonium thermophilum</name>
    <dbReference type="NCBI Taxonomy" id="223376"/>
    <lineage>
        <taxon>Eukaryota</taxon>
        <taxon>Fungi</taxon>
        <taxon>Dikarya</taxon>
        <taxon>Ascomycota</taxon>
        <taxon>Pezizomycotina</taxon>
        <taxon>Sordariomycetes</taxon>
        <taxon>Sordariomycetidae</taxon>
        <taxon>Cephalothecales</taxon>
        <taxon>Cephalothecaceae</taxon>
        <taxon>Phialemonium</taxon>
    </lineage>
</organism>
<comment type="caution">
    <text evidence="2">The sequence shown here is derived from an EMBL/GenBank/DDBJ whole genome shotgun (WGS) entry which is preliminary data.</text>
</comment>
<proteinExistence type="predicted"/>
<dbReference type="Proteomes" id="UP001586593">
    <property type="component" value="Unassembled WGS sequence"/>
</dbReference>
<accession>A0ABR3WBV8</accession>
<reference evidence="2 3" key="1">
    <citation type="journal article" date="2024" name="Commun. Biol.">
        <title>Comparative genomic analysis of thermophilic fungi reveals convergent evolutionary adaptations and gene losses.</title>
        <authorList>
            <person name="Steindorff A.S."/>
            <person name="Aguilar-Pontes M.V."/>
            <person name="Robinson A.J."/>
            <person name="Andreopoulos B."/>
            <person name="LaButti K."/>
            <person name="Kuo A."/>
            <person name="Mondo S."/>
            <person name="Riley R."/>
            <person name="Otillar R."/>
            <person name="Haridas S."/>
            <person name="Lipzen A."/>
            <person name="Grimwood J."/>
            <person name="Schmutz J."/>
            <person name="Clum A."/>
            <person name="Reid I.D."/>
            <person name="Moisan M.C."/>
            <person name="Butler G."/>
            <person name="Nguyen T.T.M."/>
            <person name="Dewar K."/>
            <person name="Conant G."/>
            <person name="Drula E."/>
            <person name="Henrissat B."/>
            <person name="Hansel C."/>
            <person name="Singer S."/>
            <person name="Hutchinson M.I."/>
            <person name="de Vries R.P."/>
            <person name="Natvig D.O."/>
            <person name="Powell A.J."/>
            <person name="Tsang A."/>
            <person name="Grigoriev I.V."/>
        </authorList>
    </citation>
    <scope>NUCLEOTIDE SEQUENCE [LARGE SCALE GENOMIC DNA]</scope>
    <source>
        <strain evidence="2 3">ATCC 24622</strain>
    </source>
</reference>
<protein>
    <recommendedName>
        <fullName evidence="4">MARVEL domain-containing protein</fullName>
    </recommendedName>
</protein>
<evidence type="ECO:0008006" key="4">
    <source>
        <dbReference type="Google" id="ProtNLM"/>
    </source>
</evidence>
<keyword evidence="1" id="KW-0812">Transmembrane</keyword>
<feature type="transmembrane region" description="Helical" evidence="1">
    <location>
        <begin position="170"/>
        <end position="193"/>
    </location>
</feature>
<keyword evidence="3" id="KW-1185">Reference proteome</keyword>
<sequence length="220" mass="24894">MAEKPRKTACIVFRILLFLSCIAILAYGNYDNRQLRKVEAELVALGVAGAVMALQVYWSIAWLTQFISPKRRPLRPLPYHYLTMVVTDILGTASWVAVLGVLAYWDRNVVYTPRTGDPREWFACHRAKGSESVSSYDGVWSELTIVWCEVRVDGKPRLIGNSSARVQLHALLGLAAGSWFLGSLVLAWVLLMGRGEGIWPWKRRDLRRQDSGHEMPLQHS</sequence>
<evidence type="ECO:0000313" key="3">
    <source>
        <dbReference type="Proteomes" id="UP001586593"/>
    </source>
</evidence>
<name>A0ABR3WBV8_9PEZI</name>